<keyword evidence="1 6" id="KW-0378">Hydrolase</keyword>
<feature type="chain" id="PRO_5047489100" evidence="3">
    <location>
        <begin position="25"/>
        <end position="783"/>
    </location>
</feature>
<dbReference type="SUPFAM" id="SSF51445">
    <property type="entry name" value="(Trans)glycosidases"/>
    <property type="match status" value="1"/>
</dbReference>
<evidence type="ECO:0000313" key="7">
    <source>
        <dbReference type="Proteomes" id="UP001521137"/>
    </source>
</evidence>
<dbReference type="InterPro" id="IPR017853">
    <property type="entry name" value="GH"/>
</dbReference>
<dbReference type="InterPro" id="IPR040669">
    <property type="entry name" value="Agarase_CBM"/>
</dbReference>
<reference evidence="6 7" key="1">
    <citation type="submission" date="2022-01" db="EMBL/GenBank/DDBJ databases">
        <title>Paraglaciecola sp. G1-23.</title>
        <authorList>
            <person name="Jin M.S."/>
            <person name="Han D.M."/>
            <person name="Kim H.M."/>
            <person name="Jeon C.O."/>
        </authorList>
    </citation>
    <scope>NUCLEOTIDE SEQUENCE [LARGE SCALE GENOMIC DNA]</scope>
    <source>
        <strain evidence="6 7">G1-23</strain>
    </source>
</reference>
<protein>
    <submittedName>
        <fullName evidence="6">Beta-galactosidase</fullName>
        <ecNumber evidence="6">3.2.1.23</ecNumber>
    </submittedName>
</protein>
<dbReference type="Gene3D" id="2.60.120.430">
    <property type="entry name" value="Galactose-binding lectin"/>
    <property type="match status" value="1"/>
</dbReference>
<sequence length="783" mass="88302">MIYCYKKARYVLLGAVSTSLLLTACSEPQSIDKQVSIPAVESKDILSLLDFETPEQLSNIKLENVQPVFVNSENGVTQGKQGLRLNIQAKDNYKTSFSFAPKNSWDWSAYGPFKVALDIANPETISAQIYVTVADGKGQTHNRSVIVPKQSNGTYTIELAGGDLGLETGIRSNPKSVDDSSIPVTWRWGVKQLDLTQVKSIKFSMTSLLHDRALVIDNLRLIEGNDYSLDNLTAVVDEFGQNINVDFPIKVNSLEQLLANKAEEEKHLDGTLMADRSKFGGWKEGPKLEGTGYFRTTKIEGQWSLVDPEGYLFFSHGIANVRMSNTSTITGYDFDKSLIKQRDKNDLTPEDSKGLNTISGPAIQTRHVSSSLRSNMFTWLPSYDDPLANHFGYRRSVHTGAVEHGETFSFYRANLERKYGESSPESFMDDWQQTTLNRMNNWGFTSFGNWIDPSFYAQQQVPYFANGWIIGPFKTVSSGNDYWSPLPDPFDPVFVERARVTAEAIAQEVNRNPWCVGVFIDNEKSWGTTSSVSGQYGVVINTLSLTDAESPTKAQFTQLLKDKYQDIVSFNKAWGTHFEVWQELSNGILVTEHSAAMIDDYSMLLHHYASQYFSVVKAELKRVLPNHLYMGVRFADWGMTPEVVRAAADHVDVVSYNYYKEGLQKDYWKFLEELDMPSIIGEFHIGATDTGLFNPGLVHAEDQADRGRMYQDYMHSVIDNPYFVGAHWFQYIDSPLTGRAYDGENYNVGFVSVTDTPYTEMVEAAKKLNTSIYPRKFKDLKSD</sequence>
<dbReference type="RefSeq" id="WP_235314370.1">
    <property type="nucleotide sequence ID" value="NZ_JAKGAS010000016.1"/>
</dbReference>
<evidence type="ECO:0000259" key="4">
    <source>
        <dbReference type="Pfam" id="PF02449"/>
    </source>
</evidence>
<dbReference type="PROSITE" id="PS51257">
    <property type="entry name" value="PROKAR_LIPOPROTEIN"/>
    <property type="match status" value="1"/>
</dbReference>
<dbReference type="Gene3D" id="3.20.20.80">
    <property type="entry name" value="Glycosidases"/>
    <property type="match status" value="1"/>
</dbReference>
<dbReference type="EC" id="3.2.1.23" evidence="6"/>
<dbReference type="GO" id="GO:0004565">
    <property type="term" value="F:beta-galactosidase activity"/>
    <property type="evidence" value="ECO:0007669"/>
    <property type="project" value="UniProtKB-EC"/>
</dbReference>
<proteinExistence type="predicted"/>
<organism evidence="6 7">
    <name type="scientific">Paraglaciecola algarum</name>
    <dbReference type="NCBI Taxonomy" id="3050085"/>
    <lineage>
        <taxon>Bacteria</taxon>
        <taxon>Pseudomonadati</taxon>
        <taxon>Pseudomonadota</taxon>
        <taxon>Gammaproteobacteria</taxon>
        <taxon>Alteromonadales</taxon>
        <taxon>Alteromonadaceae</taxon>
        <taxon>Paraglaciecola</taxon>
    </lineage>
</organism>
<dbReference type="EMBL" id="JAKGAS010000016">
    <property type="protein sequence ID" value="MCF2950271.1"/>
    <property type="molecule type" value="Genomic_DNA"/>
</dbReference>
<dbReference type="InterPro" id="IPR013529">
    <property type="entry name" value="Glyco_hydro_42_N"/>
</dbReference>
<feature type="domain" description="Agarase CBM-like" evidence="5">
    <location>
        <begin position="50"/>
        <end position="226"/>
    </location>
</feature>
<accession>A0ABS9DBQ3</accession>
<keyword evidence="7" id="KW-1185">Reference proteome</keyword>
<evidence type="ECO:0000313" key="6">
    <source>
        <dbReference type="EMBL" id="MCF2950271.1"/>
    </source>
</evidence>
<evidence type="ECO:0000256" key="1">
    <source>
        <dbReference type="ARBA" id="ARBA00022801"/>
    </source>
</evidence>
<dbReference type="Pfam" id="PF02449">
    <property type="entry name" value="Glyco_hydro_42"/>
    <property type="match status" value="1"/>
</dbReference>
<comment type="caution">
    <text evidence="6">The sequence shown here is derived from an EMBL/GenBank/DDBJ whole genome shotgun (WGS) entry which is preliminary data.</text>
</comment>
<dbReference type="Proteomes" id="UP001521137">
    <property type="component" value="Unassembled WGS sequence"/>
</dbReference>
<dbReference type="Pfam" id="PF17992">
    <property type="entry name" value="Agarase_CBM"/>
    <property type="match status" value="1"/>
</dbReference>
<keyword evidence="3" id="KW-0732">Signal</keyword>
<keyword evidence="2 6" id="KW-0326">Glycosidase</keyword>
<evidence type="ECO:0000256" key="3">
    <source>
        <dbReference type="SAM" id="SignalP"/>
    </source>
</evidence>
<feature type="domain" description="Glycoside hydrolase family 42 N-terminal" evidence="4">
    <location>
        <begin position="492"/>
        <end position="662"/>
    </location>
</feature>
<evidence type="ECO:0000259" key="5">
    <source>
        <dbReference type="Pfam" id="PF17992"/>
    </source>
</evidence>
<name>A0ABS9DBQ3_9ALTE</name>
<gene>
    <name evidence="6" type="ORF">L0668_19340</name>
</gene>
<evidence type="ECO:0000256" key="2">
    <source>
        <dbReference type="ARBA" id="ARBA00023295"/>
    </source>
</evidence>
<feature type="signal peptide" evidence="3">
    <location>
        <begin position="1"/>
        <end position="24"/>
    </location>
</feature>